<dbReference type="Pfam" id="PF13102">
    <property type="entry name" value="Phage_int_SAM_5"/>
    <property type="match status" value="1"/>
</dbReference>
<evidence type="ECO:0000313" key="22">
    <source>
        <dbReference type="Proteomes" id="UP000294834"/>
    </source>
</evidence>
<evidence type="ECO:0000256" key="5">
    <source>
        <dbReference type="PROSITE-ProRule" id="PRU01248"/>
    </source>
</evidence>
<dbReference type="PANTHER" id="PTHR30349">
    <property type="entry name" value="PHAGE INTEGRASE-RELATED"/>
    <property type="match status" value="1"/>
</dbReference>
<evidence type="ECO:0000313" key="14">
    <source>
        <dbReference type="EMBL" id="MBV3123501.1"/>
    </source>
</evidence>
<comment type="similarity">
    <text evidence="1">Belongs to the 'phage' integrase family.</text>
</comment>
<accession>A0A076J2V8</accession>
<evidence type="ECO:0000256" key="2">
    <source>
        <dbReference type="ARBA" id="ARBA00022908"/>
    </source>
</evidence>
<keyword evidence="4" id="KW-0233">DNA recombination</keyword>
<evidence type="ECO:0000256" key="3">
    <source>
        <dbReference type="ARBA" id="ARBA00023125"/>
    </source>
</evidence>
<evidence type="ECO:0000313" key="24">
    <source>
        <dbReference type="Proteomes" id="UP000441162"/>
    </source>
</evidence>
<reference evidence="21 22" key="3">
    <citation type="journal article" date="2019" name="Nat. Microbiol.">
        <title>Genomic variation and strain-specific functional adaptation in the human gut microbiome during early life.</title>
        <authorList>
            <person name="Vatanen T."/>
            <person name="Plichta D.R."/>
            <person name="Somani J."/>
            <person name="Munch P.C."/>
            <person name="Arthur T.D."/>
            <person name="Hall A.B."/>
            <person name="Rudolf S."/>
            <person name="Oakeley E.J."/>
            <person name="Ke X."/>
            <person name="Young R.A."/>
            <person name="Haiser H.J."/>
            <person name="Kolde R."/>
            <person name="Yassour M."/>
            <person name="Luopajarvi K."/>
            <person name="Siljander H."/>
            <person name="Virtanen S.M."/>
            <person name="Ilonen J."/>
            <person name="Uibo R."/>
            <person name="Tillmann V."/>
            <person name="Mokurov S."/>
            <person name="Dorshakova N."/>
            <person name="Porter J.A."/>
            <person name="McHardy A.C."/>
            <person name="Lahdesmaki H."/>
            <person name="Vlamakis H."/>
            <person name="Huttenhower C."/>
            <person name="Knip M."/>
            <person name="Xavier R.J."/>
        </authorList>
    </citation>
    <scope>NUCLEOTIDE SEQUENCE [LARGE SCALE GENOMIC DNA]</scope>
    <source>
        <strain evidence="17 21">RJX1047</strain>
        <strain evidence="18 22">RJX1052</strain>
    </source>
</reference>
<evidence type="ECO:0000313" key="17">
    <source>
        <dbReference type="EMBL" id="TDA76416.1"/>
    </source>
</evidence>
<dbReference type="EMBL" id="CP126056">
    <property type="protein sequence ID" value="WHX11624.1"/>
    <property type="molecule type" value="Genomic_DNA"/>
</dbReference>
<dbReference type="Proteomes" id="UP001055104">
    <property type="component" value="Unassembled WGS sequence"/>
</dbReference>
<evidence type="ECO:0000313" key="8">
    <source>
        <dbReference type="EMBL" id="GKH82108.1"/>
    </source>
</evidence>
<dbReference type="EMBL" id="BQOB01000001">
    <property type="protein sequence ID" value="GKH82108.1"/>
    <property type="molecule type" value="Genomic_DNA"/>
</dbReference>
<dbReference type="Proteomes" id="UP000294834">
    <property type="component" value="Unassembled WGS sequence"/>
</dbReference>
<evidence type="ECO:0000313" key="20">
    <source>
        <dbReference type="Proteomes" id="UP000283678"/>
    </source>
</evidence>
<dbReference type="InterPro" id="IPR050090">
    <property type="entry name" value="Tyrosine_recombinase_XerCD"/>
</dbReference>
<dbReference type="EMBL" id="SLTX01000001">
    <property type="protein sequence ID" value="TDB07295.1"/>
    <property type="molecule type" value="Genomic_DNA"/>
</dbReference>
<dbReference type="GeneID" id="93446569"/>
<dbReference type="KEGG" id="bdo:EL88_06425"/>
<reference evidence="15 27" key="4">
    <citation type="submission" date="2019-11" db="EMBL/GenBank/DDBJ databases">
        <title>Complete genome sequence of Bacteroides dorei DSM 17855.</title>
        <authorList>
            <person name="Russell J.T."/>
        </authorList>
    </citation>
    <scope>NUCLEOTIDE SEQUENCE [LARGE SCALE GENOMIC DNA]</scope>
    <source>
        <strain evidence="15 27">DSM 17855</strain>
    </source>
</reference>
<evidence type="ECO:0000313" key="27">
    <source>
        <dbReference type="Proteomes" id="UP000500949"/>
    </source>
</evidence>
<dbReference type="Proteomes" id="UP000500949">
    <property type="component" value="Chromosome"/>
</dbReference>
<evidence type="ECO:0000313" key="19">
    <source>
        <dbReference type="EMBL" id="WHX11624.1"/>
    </source>
</evidence>
<dbReference type="Proteomes" id="UP000283678">
    <property type="component" value="Unassembled WGS sequence"/>
</dbReference>
<name>A0A076J2V8_9BACT</name>
<dbReference type="GO" id="GO:0003677">
    <property type="term" value="F:DNA binding"/>
    <property type="evidence" value="ECO:0007669"/>
    <property type="project" value="UniProtKB-UniRule"/>
</dbReference>
<evidence type="ECO:0000313" key="9">
    <source>
        <dbReference type="EMBL" id="KAA5325068.1"/>
    </source>
</evidence>
<dbReference type="Proteomes" id="UP001177934">
    <property type="component" value="Chromosome"/>
</dbReference>
<dbReference type="PROSITE" id="PS51898">
    <property type="entry name" value="TYR_RECOMBINASE"/>
    <property type="match status" value="1"/>
</dbReference>
<dbReference type="eggNOG" id="COG0582">
    <property type="taxonomic scope" value="Bacteria"/>
</dbReference>
<evidence type="ECO:0000313" key="26">
    <source>
        <dbReference type="Proteomes" id="UP000481700"/>
    </source>
</evidence>
<reference evidence="8" key="6">
    <citation type="submission" date="2022-01" db="EMBL/GenBank/DDBJ databases">
        <title>Novel bile acid biosynthetic pathways are enriched in the microbiome of centenarians.</title>
        <authorList>
            <person name="Sato Y."/>
            <person name="Atarashi K."/>
            <person name="Plichta R.D."/>
            <person name="Arai Y."/>
            <person name="Sasajima S."/>
            <person name="Kearney M.S."/>
            <person name="Suda W."/>
            <person name="Takeshita K."/>
            <person name="Sasaki T."/>
            <person name="Okamoto S."/>
            <person name="Skelly N.A."/>
            <person name="Okamura Y."/>
            <person name="Vlamakis H."/>
            <person name="Li Y."/>
            <person name="Tanoue T."/>
            <person name="Takei H."/>
            <person name="Nittono H."/>
            <person name="Narushima S."/>
            <person name="Irie J."/>
            <person name="Itoh H."/>
            <person name="Moriya K."/>
            <person name="Sugiura Y."/>
            <person name="Suematsu M."/>
            <person name="Moritoki N."/>
            <person name="Shibata S."/>
            <person name="Littman R.D."/>
            <person name="Fischbach A.M."/>
            <person name="Uwamino Y."/>
            <person name="Inoue T."/>
            <person name="Honda A."/>
            <person name="Hattori M."/>
            <person name="Murai T."/>
            <person name="Xavier J.R."/>
            <person name="Hirose N."/>
            <person name="Honda K."/>
        </authorList>
    </citation>
    <scope>NUCLEOTIDE SEQUENCE</scope>
    <source>
        <strain evidence="8">CE91-St7</strain>
    </source>
</reference>
<sequence>MKEKSNLTLFMEQLIRSLKEEERFSTAHIYQSTLNAFMLFCKTDTIRFNQMERSYLKQFENHLRNKGCTWNTVSTYMRTLRSIYNKAVDDGLTEEKPRLFRHVYTGVKANTKRALDAKDMSKLLSASLPRPLPQSMEESRAWITLMFLLRGMPFVDLAHLRKTDLQDSVISYRRHKTGTLLTVEIPPAAMNLIKRYQNTDSNSPYLLPILSGNRKSEEEYAEYQHALRKLNYDLKQLAVYCGIKLNVSSYTSRHTWATLAKYCHFSEQLICDALGHSSTKVTETYLKSFKNDELDKANKVIINHINISI</sequence>
<dbReference type="Proteomes" id="UP000441162">
    <property type="component" value="Unassembled WGS sequence"/>
</dbReference>
<keyword evidence="3 5" id="KW-0238">DNA-binding</keyword>
<evidence type="ECO:0000313" key="18">
    <source>
        <dbReference type="EMBL" id="TDB07295.1"/>
    </source>
</evidence>
<dbReference type="EMBL" id="SLTU01000001">
    <property type="protein sequence ID" value="TDA76416.1"/>
    <property type="molecule type" value="Genomic_DNA"/>
</dbReference>
<evidence type="ECO:0000313" key="12">
    <source>
        <dbReference type="EMBL" id="KAA5400305.1"/>
    </source>
</evidence>
<evidence type="ECO:0000313" key="23">
    <source>
        <dbReference type="Proteomes" id="UP000347681"/>
    </source>
</evidence>
<dbReference type="GO" id="GO:0015074">
    <property type="term" value="P:DNA integration"/>
    <property type="evidence" value="ECO:0007669"/>
    <property type="project" value="UniProtKB-KW"/>
</dbReference>
<evidence type="ECO:0000313" key="21">
    <source>
        <dbReference type="Proteomes" id="UP000294527"/>
    </source>
</evidence>
<evidence type="ECO:0000259" key="7">
    <source>
        <dbReference type="PROSITE" id="PS51900"/>
    </source>
</evidence>
<feature type="domain" description="Tyr recombinase" evidence="6">
    <location>
        <begin position="110"/>
        <end position="299"/>
    </location>
</feature>
<dbReference type="EMBL" id="VVZA01000001">
    <property type="protein sequence ID" value="KAA5408151.1"/>
    <property type="molecule type" value="Genomic_DNA"/>
</dbReference>
<dbReference type="Pfam" id="PF00589">
    <property type="entry name" value="Phage_integrase"/>
    <property type="match status" value="1"/>
</dbReference>
<dbReference type="InterPro" id="IPR025269">
    <property type="entry name" value="SAM-like_dom"/>
</dbReference>
<evidence type="ECO:0000313" key="15">
    <source>
        <dbReference type="EMBL" id="QJR76290.1"/>
    </source>
</evidence>
<evidence type="ECO:0000313" key="16">
    <source>
        <dbReference type="EMBL" id="RGV69963.1"/>
    </source>
</evidence>
<evidence type="ECO:0000259" key="6">
    <source>
        <dbReference type="PROSITE" id="PS51898"/>
    </source>
</evidence>
<dbReference type="Proteomes" id="UP000481616">
    <property type="component" value="Unassembled WGS sequence"/>
</dbReference>
<dbReference type="Gene3D" id="1.10.443.10">
    <property type="entry name" value="Intergrase catalytic core"/>
    <property type="match status" value="1"/>
</dbReference>
<dbReference type="RefSeq" id="WP_007838011.1">
    <property type="nucleotide sequence ID" value="NZ_BAABYF010000001.1"/>
</dbReference>
<feature type="domain" description="Core-binding (CB)" evidence="7">
    <location>
        <begin position="5"/>
        <end position="88"/>
    </location>
</feature>
<gene>
    <name evidence="8" type="ORF">CE91St7_29920</name>
    <name evidence="16" type="ORF">DWW04_20790</name>
    <name evidence="17" type="ORF">E1I98_08645</name>
    <name evidence="18" type="ORF">E1J06_07635</name>
    <name evidence="11" type="ORF">F2Y44_00620</name>
    <name evidence="13" type="ORF">F2Y51_01800</name>
    <name evidence="12" type="ORF">F2Y58_02930</name>
    <name evidence="10" type="ORF">F2Y61_05545</name>
    <name evidence="9" type="ORF">F2Z07_01540</name>
    <name evidence="15" type="ORF">GKD17_07725</name>
    <name evidence="14" type="ORF">KSU80_09960</name>
    <name evidence="19" type="ORF">QNN11_10485</name>
</gene>
<dbReference type="InterPro" id="IPR002104">
    <property type="entry name" value="Integrase_catalytic"/>
</dbReference>
<reference evidence="19" key="7">
    <citation type="journal article" date="2023" name="Nat. Commun.">
        <title>Identification of a novel Human Milk Oligosaccharides utilization cluster in the infant gut commensal Bacteroides dorei.</title>
        <authorList>
            <person name="Kijner S."/>
            <person name="Ennis D."/>
            <person name="Shmorak S."/>
            <person name="Florentin A."/>
            <person name="Yassour M."/>
        </authorList>
    </citation>
    <scope>NUCLEOTIDE SEQUENCE</scope>
    <source>
        <strain evidence="19">2</strain>
    </source>
</reference>
<keyword evidence="2" id="KW-0229">DNA integration</keyword>
<protein>
    <submittedName>
        <fullName evidence="8 16">Integrase</fullName>
    </submittedName>
    <submittedName>
        <fullName evidence="15">Tyrosine-type recombinase/integrase</fullName>
    </submittedName>
</protein>
<dbReference type="Proteomes" id="UP000294527">
    <property type="component" value="Unassembled WGS sequence"/>
</dbReference>
<dbReference type="InterPro" id="IPR011010">
    <property type="entry name" value="DNA_brk_join_enz"/>
</dbReference>
<evidence type="ECO:0000313" key="25">
    <source>
        <dbReference type="Proteomes" id="UP000481616"/>
    </source>
</evidence>
<dbReference type="PROSITE" id="PS51900">
    <property type="entry name" value="CB"/>
    <property type="match status" value="1"/>
</dbReference>
<dbReference type="SUPFAM" id="SSF56349">
    <property type="entry name" value="DNA breaking-rejoining enzymes"/>
    <property type="match status" value="1"/>
</dbReference>
<evidence type="ECO:0000313" key="13">
    <source>
        <dbReference type="EMBL" id="KAA5408151.1"/>
    </source>
</evidence>
<dbReference type="EMBL" id="VVZE01000001">
    <property type="protein sequence ID" value="KAA5388257.1"/>
    <property type="molecule type" value="Genomic_DNA"/>
</dbReference>
<dbReference type="AlphaFoldDB" id="A0A076J2V8"/>
<reference evidence="14" key="5">
    <citation type="submission" date="2021-06" db="EMBL/GenBank/DDBJ databases">
        <title>Collection of gut derived symbiotic bacterial strains cultured from healthy donors.</title>
        <authorList>
            <person name="Lin H."/>
            <person name="Littmann E."/>
            <person name="Pamer E.G."/>
        </authorList>
    </citation>
    <scope>NUCLEOTIDE SEQUENCE</scope>
    <source>
        <strain evidence="14">MSK.5.10</strain>
    </source>
</reference>
<dbReference type="InterPro" id="IPR010998">
    <property type="entry name" value="Integrase_recombinase_N"/>
</dbReference>
<reference evidence="23 24" key="2">
    <citation type="journal article" date="2019" name="Nat. Med.">
        <title>A library of human gut bacterial isolates paired with longitudinal multiomics data enables mechanistic microbiome research.</title>
        <authorList>
            <person name="Poyet M."/>
            <person name="Groussin M."/>
            <person name="Gibbons S.M."/>
            <person name="Avila-Pacheco J."/>
            <person name="Jiang X."/>
            <person name="Kearney S.M."/>
            <person name="Perrotta A.R."/>
            <person name="Berdy B."/>
            <person name="Zhao S."/>
            <person name="Lieberman T.D."/>
            <person name="Swanson P.K."/>
            <person name="Smith M."/>
            <person name="Roesemann S."/>
            <person name="Alexander J.E."/>
            <person name="Rich S.A."/>
            <person name="Livny J."/>
            <person name="Vlamakis H."/>
            <person name="Clish C."/>
            <person name="Bullock K."/>
            <person name="Deik A."/>
            <person name="Scott J."/>
            <person name="Pierce K.A."/>
            <person name="Xavier R.J."/>
            <person name="Alm E.J."/>
        </authorList>
    </citation>
    <scope>NUCLEOTIDE SEQUENCE [LARGE SCALE GENOMIC DNA]</scope>
    <source>
        <strain evidence="12 25">BIOML-A1</strain>
        <strain evidence="9 26">BIOML-A25</strain>
        <strain evidence="13 24">BIOML-A4</strain>
        <strain evidence="10 23">BIOML-A5</strain>
        <strain evidence="11">BIOML-A8</strain>
    </source>
</reference>
<dbReference type="EMBL" id="VVZV01000001">
    <property type="protein sequence ID" value="KAA5325068.1"/>
    <property type="molecule type" value="Genomic_DNA"/>
</dbReference>
<dbReference type="EMBL" id="QRZL01000032">
    <property type="protein sequence ID" value="RGV69963.1"/>
    <property type="molecule type" value="Genomic_DNA"/>
</dbReference>
<evidence type="ECO:0000313" key="11">
    <source>
        <dbReference type="EMBL" id="KAA5388257.1"/>
    </source>
</evidence>
<evidence type="ECO:0000256" key="4">
    <source>
        <dbReference type="ARBA" id="ARBA00023172"/>
    </source>
</evidence>
<dbReference type="EMBL" id="VVYY01000002">
    <property type="protein sequence ID" value="KAA5400305.1"/>
    <property type="molecule type" value="Genomic_DNA"/>
</dbReference>
<organism evidence="16 20">
    <name type="scientific">Phocaeicola dorei</name>
    <dbReference type="NCBI Taxonomy" id="357276"/>
    <lineage>
        <taxon>Bacteria</taxon>
        <taxon>Pseudomonadati</taxon>
        <taxon>Bacteroidota</taxon>
        <taxon>Bacteroidia</taxon>
        <taxon>Bacteroidales</taxon>
        <taxon>Bacteroidaceae</taxon>
        <taxon>Phocaeicola</taxon>
    </lineage>
</organism>
<dbReference type="GO" id="GO:0006310">
    <property type="term" value="P:DNA recombination"/>
    <property type="evidence" value="ECO:0007669"/>
    <property type="project" value="UniProtKB-KW"/>
</dbReference>
<dbReference type="Gene3D" id="1.10.150.130">
    <property type="match status" value="1"/>
</dbReference>
<evidence type="ECO:0000313" key="10">
    <source>
        <dbReference type="EMBL" id="KAA5385295.1"/>
    </source>
</evidence>
<dbReference type="EMBL" id="CP046176">
    <property type="protein sequence ID" value="QJR76290.1"/>
    <property type="molecule type" value="Genomic_DNA"/>
</dbReference>
<dbReference type="EMBL" id="JAHOAX010000007">
    <property type="protein sequence ID" value="MBV3123501.1"/>
    <property type="molecule type" value="Genomic_DNA"/>
</dbReference>
<reference evidence="16 20" key="1">
    <citation type="submission" date="2018-08" db="EMBL/GenBank/DDBJ databases">
        <title>A genome reference for cultivated species of the human gut microbiota.</title>
        <authorList>
            <person name="Zou Y."/>
            <person name="Xue W."/>
            <person name="Luo G."/>
        </authorList>
    </citation>
    <scope>NUCLEOTIDE SEQUENCE [LARGE SCALE GENOMIC DNA]</scope>
    <source>
        <strain evidence="16 20">AF14-1AC</strain>
    </source>
</reference>
<proteinExistence type="inferred from homology"/>
<dbReference type="EMBL" id="VVZB01000002">
    <property type="protein sequence ID" value="KAA5385295.1"/>
    <property type="molecule type" value="Genomic_DNA"/>
</dbReference>
<dbReference type="Proteomes" id="UP000481700">
    <property type="component" value="Unassembled WGS sequence"/>
</dbReference>
<dbReference type="Proteomes" id="UP000347681">
    <property type="component" value="Unassembled WGS sequence"/>
</dbReference>
<dbReference type="KEGG" id="bdh:GV66_14355"/>
<evidence type="ECO:0000256" key="1">
    <source>
        <dbReference type="ARBA" id="ARBA00008857"/>
    </source>
</evidence>
<dbReference type="PANTHER" id="PTHR30349:SF64">
    <property type="entry name" value="PROPHAGE INTEGRASE INTD-RELATED"/>
    <property type="match status" value="1"/>
</dbReference>
<dbReference type="InterPro" id="IPR044068">
    <property type="entry name" value="CB"/>
</dbReference>
<dbReference type="Proteomes" id="UP000777173">
    <property type="component" value="Unassembled WGS sequence"/>
</dbReference>
<dbReference type="InterPro" id="IPR013762">
    <property type="entry name" value="Integrase-like_cat_sf"/>
</dbReference>